<dbReference type="RefSeq" id="WP_207251054.1">
    <property type="nucleotide sequence ID" value="NZ_JAFMPM010000006.1"/>
</dbReference>
<dbReference type="Proteomes" id="UP000664466">
    <property type="component" value="Unassembled WGS sequence"/>
</dbReference>
<dbReference type="GO" id="GO:0009308">
    <property type="term" value="P:amine metabolic process"/>
    <property type="evidence" value="ECO:0007669"/>
    <property type="project" value="InterPro"/>
</dbReference>
<organism evidence="2">
    <name type="scientific">Thiothrix fructosivorans</name>
    <dbReference type="NCBI Taxonomy" id="111770"/>
    <lineage>
        <taxon>Bacteria</taxon>
        <taxon>Pseudomonadati</taxon>
        <taxon>Pseudomonadota</taxon>
        <taxon>Gammaproteobacteria</taxon>
        <taxon>Thiotrichales</taxon>
        <taxon>Thiotrichaceae</taxon>
        <taxon>Thiothrix</taxon>
    </lineage>
</organism>
<proteinExistence type="predicted"/>
<evidence type="ECO:0000313" key="2">
    <source>
        <dbReference type="EMBL" id="QTX11211.1"/>
    </source>
</evidence>
<protein>
    <submittedName>
        <fullName evidence="2">Uncharacterized protein</fullName>
    </submittedName>
</protein>
<dbReference type="GO" id="GO:0005507">
    <property type="term" value="F:copper ion binding"/>
    <property type="evidence" value="ECO:0007669"/>
    <property type="project" value="InterPro"/>
</dbReference>
<sequence length="595" mass="66011">MQIHSGIILCLFSLWLGGCGEDKPSSVTLPTVDKFADTSTLAQAVPREQLQSNIPPLADYWQRVQAALQADPPVLLLNDKELPEANAQLAQKLAVANPEFLKFTRDEKTNAPLRNEIMTVRKALPADFNGNAGPCAQAECWRVEMYDHFHNASTIAFVDVSKQQVLGVSRQNYAQPDLSPRLVELASAIAGAAPEVQAILQDRNRQPDKKDFKTALQDSMCERSHHLCVAPTYVFENDALWAIVDLTDGKLVGTRWTDLGSSGPKTVVTERSLENETTFRNFCEKVNSLSQSGWDMDYVITGSDGLQLSNVKFNGKQVLKNAKVLDWHVSYSTREGFGYSDAIGCPLFSAAVVIAYNGPKVEPIVKDGQEVGFAVVQDFRQPPWPTPCNYRYVQRFEFYKDGRFRVAQADFGRGCGTDGTYRPVVRIDLDAGGASSADTIAEWNGADWSAWDKEQWRLQDDAKFTNEGYQYRVTGQDGAGFYVEPGRGQFGDGGRGDKAFTYFSAYKPEEGERDTVTLGTCCNKDYQQGPEHFIEPAEPLQGKDTVLWYVPQMKNDGNPGSEYCWADTRVKDGVANVEVWPCWSGPMFVPVKGAS</sequence>
<keyword evidence="3" id="KW-1185">Reference proteome</keyword>
<dbReference type="EMBL" id="JAFMPM010000006">
    <property type="protein sequence ID" value="MBO0613356.1"/>
    <property type="molecule type" value="Genomic_DNA"/>
</dbReference>
<dbReference type="InterPro" id="IPR036460">
    <property type="entry name" value="Cu_amine_oxidase_C_sf"/>
</dbReference>
<name>A0A8B0SJB3_9GAMM</name>
<dbReference type="GO" id="GO:0048038">
    <property type="term" value="F:quinone binding"/>
    <property type="evidence" value="ECO:0007669"/>
    <property type="project" value="InterPro"/>
</dbReference>
<gene>
    <name evidence="2" type="ORF">J1836_002245</name>
    <name evidence="1" type="ORF">J1836_10575</name>
</gene>
<dbReference type="EMBL" id="CP072748">
    <property type="protein sequence ID" value="QTX11211.1"/>
    <property type="molecule type" value="Genomic_DNA"/>
</dbReference>
<evidence type="ECO:0000313" key="1">
    <source>
        <dbReference type="EMBL" id="MBO0613356.1"/>
    </source>
</evidence>
<accession>A0A8B0SJB3</accession>
<dbReference type="SUPFAM" id="SSF49998">
    <property type="entry name" value="Amine oxidase catalytic domain"/>
    <property type="match status" value="1"/>
</dbReference>
<evidence type="ECO:0000313" key="3">
    <source>
        <dbReference type="Proteomes" id="UP000664466"/>
    </source>
</evidence>
<dbReference type="GO" id="GO:0008131">
    <property type="term" value="F:primary methylamine oxidase activity"/>
    <property type="evidence" value="ECO:0007669"/>
    <property type="project" value="InterPro"/>
</dbReference>
<reference evidence="2" key="2">
    <citation type="submission" date="2021-04" db="EMBL/GenBank/DDBJ databases">
        <title>Complete Genome and methylome analysis of Thiothrix fructosivorans ATCC 49748.</title>
        <authorList>
            <person name="Fomenkov A."/>
            <person name="Sun L."/>
            <person name="Vincze T."/>
            <person name="Grabovich M.Y."/>
            <person name="Roberts R.J."/>
        </authorList>
    </citation>
    <scope>NUCLEOTIDE SEQUENCE</scope>
    <source>
        <strain evidence="2">ATCC 49748</strain>
    </source>
</reference>
<reference evidence="1 3" key="1">
    <citation type="submission" date="2021-03" db="EMBL/GenBank/DDBJ databases">
        <title>Draft genome and methylome analysis of Thiotrix fructosivoruns ATCC 49748.</title>
        <authorList>
            <person name="Fomenkov A."/>
            <person name="Grabovich M.Y."/>
            <person name="Roberts R.J."/>
        </authorList>
    </citation>
    <scope>NUCLEOTIDE SEQUENCE [LARGE SCALE GENOMIC DNA]</scope>
    <source>
        <strain evidence="1 3">ATCC 49748</strain>
    </source>
</reference>
<dbReference type="AlphaFoldDB" id="A0A8B0SJB3"/>